<evidence type="ECO:0000259" key="1">
    <source>
        <dbReference type="Pfam" id="PF07727"/>
    </source>
</evidence>
<proteinExistence type="predicted"/>
<protein>
    <submittedName>
        <fullName evidence="2">Retrovirus-related Pol polyprotein from transposon TNT 1-94</fullName>
    </submittedName>
</protein>
<dbReference type="AlphaFoldDB" id="A0A8X6QW86"/>
<sequence>MYLNKKEGNWTKKSVKRVFVGYSGEKMVIGSEKDYPESRYIDIVKKPFQTPDPDVEKEIEKISCSAEDTEETLAQKSSRNLRDRSILKMPVKFDNFILLADHIEPETYKEAMASVDSDKWLDAMKEELESLSNNNTWVLANLPSDRKSIGNRWVFKVKQNAEGTVQRFKARLVANGFSQKFGVDFSETFSAVVRWDTIRNVLSITAARKLKLGQFDVKTAFLNGDLSEDIYMTQP</sequence>
<dbReference type="Proteomes" id="UP000887013">
    <property type="component" value="Unassembled WGS sequence"/>
</dbReference>
<evidence type="ECO:0000313" key="2">
    <source>
        <dbReference type="EMBL" id="GFU49698.1"/>
    </source>
</evidence>
<organism evidence="2 3">
    <name type="scientific">Nephila pilipes</name>
    <name type="common">Giant wood spider</name>
    <name type="synonym">Nephila maculata</name>
    <dbReference type="NCBI Taxonomy" id="299642"/>
    <lineage>
        <taxon>Eukaryota</taxon>
        <taxon>Metazoa</taxon>
        <taxon>Ecdysozoa</taxon>
        <taxon>Arthropoda</taxon>
        <taxon>Chelicerata</taxon>
        <taxon>Arachnida</taxon>
        <taxon>Araneae</taxon>
        <taxon>Araneomorphae</taxon>
        <taxon>Entelegynae</taxon>
        <taxon>Araneoidea</taxon>
        <taxon>Nephilidae</taxon>
        <taxon>Nephila</taxon>
    </lineage>
</organism>
<reference evidence="2" key="1">
    <citation type="submission" date="2020-08" db="EMBL/GenBank/DDBJ databases">
        <title>Multicomponent nature underlies the extraordinary mechanical properties of spider dragline silk.</title>
        <authorList>
            <person name="Kono N."/>
            <person name="Nakamura H."/>
            <person name="Mori M."/>
            <person name="Yoshida Y."/>
            <person name="Ohtoshi R."/>
            <person name="Malay A.D."/>
            <person name="Moran D.A.P."/>
            <person name="Tomita M."/>
            <person name="Numata K."/>
            <person name="Arakawa K."/>
        </authorList>
    </citation>
    <scope>NUCLEOTIDE SEQUENCE</scope>
</reference>
<keyword evidence="3" id="KW-1185">Reference proteome</keyword>
<dbReference type="InterPro" id="IPR013103">
    <property type="entry name" value="RVT_2"/>
</dbReference>
<name>A0A8X6QW86_NEPPI</name>
<dbReference type="EMBL" id="BMAW01087029">
    <property type="protein sequence ID" value="GFU49698.1"/>
    <property type="molecule type" value="Genomic_DNA"/>
</dbReference>
<gene>
    <name evidence="2" type="ORF">NPIL_447021</name>
</gene>
<dbReference type="OrthoDB" id="6435466at2759"/>
<accession>A0A8X6QW86</accession>
<comment type="caution">
    <text evidence="2">The sequence shown here is derived from an EMBL/GenBank/DDBJ whole genome shotgun (WGS) entry which is preliminary data.</text>
</comment>
<evidence type="ECO:0000313" key="3">
    <source>
        <dbReference type="Proteomes" id="UP000887013"/>
    </source>
</evidence>
<feature type="domain" description="Reverse transcriptase Ty1/copia-type" evidence="1">
    <location>
        <begin position="134"/>
        <end position="235"/>
    </location>
</feature>
<dbReference type="Pfam" id="PF07727">
    <property type="entry name" value="RVT_2"/>
    <property type="match status" value="1"/>
</dbReference>